<feature type="repeat" description="TPR" evidence="4">
    <location>
        <begin position="117"/>
        <end position="150"/>
    </location>
</feature>
<dbReference type="EMBL" id="AP017313">
    <property type="protein sequence ID" value="BAU55138.1"/>
    <property type="molecule type" value="Genomic_DNA"/>
</dbReference>
<evidence type="ECO:0000256" key="3">
    <source>
        <dbReference type="ARBA" id="ARBA00022553"/>
    </source>
</evidence>
<dbReference type="EC" id="2.7.13.3" evidence="2"/>
<dbReference type="InterPro" id="IPR003594">
    <property type="entry name" value="HATPase_dom"/>
</dbReference>
<dbReference type="PRINTS" id="PR00344">
    <property type="entry name" value="BCTRLSENSOR"/>
</dbReference>
<proteinExistence type="predicted"/>
<dbReference type="InterPro" id="IPR005467">
    <property type="entry name" value="His_kinase_dom"/>
</dbReference>
<keyword evidence="7" id="KW-0732">Signal</keyword>
<dbReference type="InterPro" id="IPR019734">
    <property type="entry name" value="TPR_rpt"/>
</dbReference>
<organism evidence="9 10">
    <name type="scientific">Mucilaginibacter gotjawali</name>
    <dbReference type="NCBI Taxonomy" id="1550579"/>
    <lineage>
        <taxon>Bacteria</taxon>
        <taxon>Pseudomonadati</taxon>
        <taxon>Bacteroidota</taxon>
        <taxon>Sphingobacteriia</taxon>
        <taxon>Sphingobacteriales</taxon>
        <taxon>Sphingobacteriaceae</taxon>
        <taxon>Mucilaginibacter</taxon>
    </lineage>
</organism>
<dbReference type="SMART" id="SM00387">
    <property type="entry name" value="HATPase_c"/>
    <property type="match status" value="1"/>
</dbReference>
<protein>
    <recommendedName>
        <fullName evidence="2">histidine kinase</fullName>
        <ecNumber evidence="2">2.7.13.3</ecNumber>
    </recommendedName>
</protein>
<evidence type="ECO:0000256" key="6">
    <source>
        <dbReference type="SAM" id="Phobius"/>
    </source>
</evidence>
<dbReference type="CDD" id="cd00082">
    <property type="entry name" value="HisKA"/>
    <property type="match status" value="1"/>
</dbReference>
<evidence type="ECO:0000256" key="1">
    <source>
        <dbReference type="ARBA" id="ARBA00000085"/>
    </source>
</evidence>
<dbReference type="Gene3D" id="3.30.565.10">
    <property type="entry name" value="Histidine kinase-like ATPase, C-terminal domain"/>
    <property type="match status" value="1"/>
</dbReference>
<feature type="transmembrane region" description="Helical" evidence="6">
    <location>
        <begin position="352"/>
        <end position="375"/>
    </location>
</feature>
<feature type="coiled-coil region" evidence="5">
    <location>
        <begin position="382"/>
        <end position="409"/>
    </location>
</feature>
<dbReference type="PANTHER" id="PTHR43547">
    <property type="entry name" value="TWO-COMPONENT HISTIDINE KINASE"/>
    <property type="match status" value="1"/>
</dbReference>
<dbReference type="Gene3D" id="1.25.40.10">
    <property type="entry name" value="Tetratricopeptide repeat domain"/>
    <property type="match status" value="2"/>
</dbReference>
<dbReference type="KEGG" id="mgot:MgSA37_03319"/>
<evidence type="ECO:0000256" key="2">
    <source>
        <dbReference type="ARBA" id="ARBA00012438"/>
    </source>
</evidence>
<evidence type="ECO:0000256" key="5">
    <source>
        <dbReference type="SAM" id="Coils"/>
    </source>
</evidence>
<dbReference type="SMART" id="SM00028">
    <property type="entry name" value="TPR"/>
    <property type="match status" value="5"/>
</dbReference>
<dbReference type="SUPFAM" id="SSF55874">
    <property type="entry name" value="ATPase domain of HSP90 chaperone/DNA topoisomerase II/histidine kinase"/>
    <property type="match status" value="1"/>
</dbReference>
<keyword evidence="3" id="KW-0597">Phosphoprotein</keyword>
<feature type="signal peptide" evidence="7">
    <location>
        <begin position="1"/>
        <end position="19"/>
    </location>
</feature>
<evidence type="ECO:0000313" key="10">
    <source>
        <dbReference type="Proteomes" id="UP000218263"/>
    </source>
</evidence>
<keyword evidence="5" id="KW-0175">Coiled coil</keyword>
<feature type="chain" id="PRO_5007142852" description="histidine kinase" evidence="7">
    <location>
        <begin position="20"/>
        <end position="638"/>
    </location>
</feature>
<dbReference type="InterPro" id="IPR011990">
    <property type="entry name" value="TPR-like_helical_dom_sf"/>
</dbReference>
<keyword evidence="6" id="KW-1133">Transmembrane helix</keyword>
<dbReference type="InterPro" id="IPR036097">
    <property type="entry name" value="HisK_dim/P_sf"/>
</dbReference>
<dbReference type="SUPFAM" id="SSF48452">
    <property type="entry name" value="TPR-like"/>
    <property type="match status" value="2"/>
</dbReference>
<dbReference type="InterPro" id="IPR003661">
    <property type="entry name" value="HisK_dim/P_dom"/>
</dbReference>
<evidence type="ECO:0000259" key="8">
    <source>
        <dbReference type="PROSITE" id="PS50109"/>
    </source>
</evidence>
<comment type="catalytic activity">
    <reaction evidence="1">
        <text>ATP + protein L-histidine = ADP + protein N-phospho-L-histidine.</text>
        <dbReference type="EC" id="2.7.13.3"/>
    </reaction>
</comment>
<dbReference type="Gene3D" id="1.10.287.130">
    <property type="match status" value="1"/>
</dbReference>
<sequence length="638" mass="71360">MRTCFLILLISLLHKYTYAGQDAQKKTLVRPGPATYANIDRLNNIGSNIFLTYPDSAHKVAATALILSEKLNYPFGKGRSFLNLGAIYWSQSYYPISLFYLKSAITFLPKNRPLYLSDAYRALGRTYADLKDYKQALADLDTAAYFAGKDAARLAEVYSERTYIYNLTGDYNKALGFVKYSLKLNRIARAEGHIAVLYGRMASIYLAQKNYRVAVAYNDTAAAMSVKIRNKRLLAYTYADYALAFNGLGQFAKAIDYAKKGIALSDSLGLMDAETKAFNALVTTYELKHDYLEALRYQKRFNIVKDSLTNIAKIKTVTLVQNYYDLNAKMNGLTVMAVDAKLNEAKIKSQHIIIRMLLFSMVILLAILTGTYYFYKQKILLGNKLEVQHNELIEQKKLIEEQSANLQKVNDLKDKLFAVIGHDLRSPMANLSNIIEMFDEGYLTPEEVHDLMKNINPIIKGVGLTLSNLIEWAGSQIKGHNLTLTNVDIFLMGVEMEQTFIHALQVKNIEFVNKAYPGRGAVADENHLKVILRNLISNAIKFTSDKGTIKLSTTIENNGLIVSVTDSGKGMSAEEMDKLFYLNTHFSHSGTSGEKGTGIGLLLCKELVELNGGKLMVKSKLGAGSTFYFNLPLAKTYA</sequence>
<evidence type="ECO:0000256" key="4">
    <source>
        <dbReference type="PROSITE-ProRule" id="PRU00339"/>
    </source>
</evidence>
<keyword evidence="4" id="KW-0802">TPR repeat</keyword>
<keyword evidence="9" id="KW-0808">Transferase</keyword>
<dbReference type="SUPFAM" id="SSF47384">
    <property type="entry name" value="Homodimeric domain of signal transducing histidine kinase"/>
    <property type="match status" value="1"/>
</dbReference>
<dbReference type="AlphaFoldDB" id="A0A110B3T9"/>
<evidence type="ECO:0000256" key="7">
    <source>
        <dbReference type="SAM" id="SignalP"/>
    </source>
</evidence>
<feature type="domain" description="Histidine kinase" evidence="8">
    <location>
        <begin position="419"/>
        <end position="635"/>
    </location>
</feature>
<dbReference type="PROSITE" id="PS50005">
    <property type="entry name" value="TPR"/>
    <property type="match status" value="1"/>
</dbReference>
<dbReference type="GO" id="GO:0000155">
    <property type="term" value="F:phosphorelay sensor kinase activity"/>
    <property type="evidence" value="ECO:0007669"/>
    <property type="project" value="InterPro"/>
</dbReference>
<gene>
    <name evidence="9" type="primary">cph1_6</name>
    <name evidence="9" type="ORF">MgSA37_03319</name>
</gene>
<dbReference type="InterPro" id="IPR036890">
    <property type="entry name" value="HATPase_C_sf"/>
</dbReference>
<keyword evidence="10" id="KW-1185">Reference proteome</keyword>
<keyword evidence="6" id="KW-0472">Membrane</keyword>
<dbReference type="Proteomes" id="UP000218263">
    <property type="component" value="Chromosome"/>
</dbReference>
<accession>A0A110B3T9</accession>
<dbReference type="Pfam" id="PF13424">
    <property type="entry name" value="TPR_12"/>
    <property type="match status" value="1"/>
</dbReference>
<dbReference type="PROSITE" id="PS50109">
    <property type="entry name" value="HIS_KIN"/>
    <property type="match status" value="1"/>
</dbReference>
<dbReference type="InterPro" id="IPR004358">
    <property type="entry name" value="Sig_transdc_His_kin-like_C"/>
</dbReference>
<dbReference type="Pfam" id="PF02518">
    <property type="entry name" value="HATPase_c"/>
    <property type="match status" value="1"/>
</dbReference>
<evidence type="ECO:0000313" key="9">
    <source>
        <dbReference type="EMBL" id="BAU55138.1"/>
    </source>
</evidence>
<dbReference type="PANTHER" id="PTHR43547:SF2">
    <property type="entry name" value="HYBRID SIGNAL TRANSDUCTION HISTIDINE KINASE C"/>
    <property type="match status" value="1"/>
</dbReference>
<name>A0A110B3T9_9SPHI</name>
<reference evidence="9 10" key="1">
    <citation type="submission" date="2015-12" db="EMBL/GenBank/DDBJ databases">
        <title>Genome sequence of Mucilaginibacter gotjawali.</title>
        <authorList>
            <person name="Lee J.S."/>
            <person name="Lee K.C."/>
            <person name="Kim K.K."/>
            <person name="Lee B.W."/>
        </authorList>
    </citation>
    <scope>NUCLEOTIDE SEQUENCE [LARGE SCALE GENOMIC DNA]</scope>
    <source>
        <strain evidence="9 10">SA3-7</strain>
    </source>
</reference>
<keyword evidence="6" id="KW-0812">Transmembrane</keyword>